<accession>A0A0A1SY81</accession>
<feature type="compositionally biased region" description="Polar residues" evidence="1">
    <location>
        <begin position="45"/>
        <end position="61"/>
    </location>
</feature>
<sequence>MGVFTEKTRLSSVEEVHNENGVTIPEKAAVASSTVLALPVDYESPRTSAPQTPRTENSANPFDTDLEAMLSNSITSRSTRKSCHVVRKSDCHVWPGREHWENKAKAEKRKRSCACTAGLSRRNRMIVRILLILLVIGASIGIGLGISKSLGAPIWSKKNP</sequence>
<name>A0A0A1SY81_9HYPO</name>
<evidence type="ECO:0000313" key="3">
    <source>
        <dbReference type="EMBL" id="CEJ83983.1"/>
    </source>
</evidence>
<keyword evidence="2" id="KW-0812">Transmembrane</keyword>
<keyword evidence="4" id="KW-1185">Reference proteome</keyword>
<dbReference type="AlphaFoldDB" id="A0A0A1SY81"/>
<keyword evidence="2" id="KW-0472">Membrane</keyword>
<evidence type="ECO:0000256" key="2">
    <source>
        <dbReference type="SAM" id="Phobius"/>
    </source>
</evidence>
<reference evidence="3 4" key="1">
    <citation type="journal article" date="2015" name="Genome Announc.">
        <title>Draft Genome Sequence and Gene Annotation of the Entomopathogenic Fungus Verticillium hemipterigenum.</title>
        <authorList>
            <person name="Horn F."/>
            <person name="Habel A."/>
            <person name="Scharf D.H."/>
            <person name="Dworschak J."/>
            <person name="Brakhage A.A."/>
            <person name="Guthke R."/>
            <person name="Hertweck C."/>
            <person name="Linde J."/>
        </authorList>
    </citation>
    <scope>NUCLEOTIDE SEQUENCE [LARGE SCALE GENOMIC DNA]</scope>
</reference>
<dbReference type="OrthoDB" id="5214669at2759"/>
<evidence type="ECO:0000256" key="1">
    <source>
        <dbReference type="SAM" id="MobiDB-lite"/>
    </source>
</evidence>
<gene>
    <name evidence="3" type="ORF">VHEMI03346</name>
</gene>
<feature type="transmembrane region" description="Helical" evidence="2">
    <location>
        <begin position="126"/>
        <end position="146"/>
    </location>
</feature>
<keyword evidence="2" id="KW-1133">Transmembrane helix</keyword>
<dbReference type="EMBL" id="CDHN01000002">
    <property type="protein sequence ID" value="CEJ83983.1"/>
    <property type="molecule type" value="Genomic_DNA"/>
</dbReference>
<dbReference type="HOGENOM" id="CLU_121547_1_0_1"/>
<organism evidence="3 4">
    <name type="scientific">[Torrubiella] hemipterigena</name>
    <dbReference type="NCBI Taxonomy" id="1531966"/>
    <lineage>
        <taxon>Eukaryota</taxon>
        <taxon>Fungi</taxon>
        <taxon>Dikarya</taxon>
        <taxon>Ascomycota</taxon>
        <taxon>Pezizomycotina</taxon>
        <taxon>Sordariomycetes</taxon>
        <taxon>Hypocreomycetidae</taxon>
        <taxon>Hypocreales</taxon>
        <taxon>Clavicipitaceae</taxon>
        <taxon>Clavicipitaceae incertae sedis</taxon>
        <taxon>'Torrubiella' clade</taxon>
    </lineage>
</organism>
<protein>
    <submittedName>
        <fullName evidence="3">Uncharacterized protein</fullName>
    </submittedName>
</protein>
<evidence type="ECO:0000313" key="4">
    <source>
        <dbReference type="Proteomes" id="UP000039046"/>
    </source>
</evidence>
<proteinExistence type="predicted"/>
<dbReference type="Proteomes" id="UP000039046">
    <property type="component" value="Unassembled WGS sequence"/>
</dbReference>
<feature type="region of interest" description="Disordered" evidence="1">
    <location>
        <begin position="42"/>
        <end position="63"/>
    </location>
</feature>